<evidence type="ECO:0000256" key="3">
    <source>
        <dbReference type="ARBA" id="ARBA00022448"/>
    </source>
</evidence>
<evidence type="ECO:0000313" key="12">
    <source>
        <dbReference type="EMBL" id="VBA42922.1"/>
    </source>
</evidence>
<evidence type="ECO:0000256" key="4">
    <source>
        <dbReference type="ARBA" id="ARBA00022475"/>
    </source>
</evidence>
<feature type="transmembrane region" description="Helical" evidence="10">
    <location>
        <begin position="70"/>
        <end position="91"/>
    </location>
</feature>
<evidence type="ECO:0000256" key="6">
    <source>
        <dbReference type="ARBA" id="ARBA00022989"/>
    </source>
</evidence>
<keyword evidence="13" id="KW-1185">Reference proteome</keyword>
<keyword evidence="5 10" id="KW-0812">Transmembrane</keyword>
<name>A0A498QEA9_9MYCO</name>
<reference evidence="12 13" key="1">
    <citation type="submission" date="2018-09" db="EMBL/GenBank/DDBJ databases">
        <authorList>
            <person name="Tagini F."/>
        </authorList>
    </citation>
    <scope>NUCLEOTIDE SEQUENCE [LARGE SCALE GENOMIC DNA]</scope>
    <source>
        <strain evidence="12 13">MK13</strain>
    </source>
</reference>
<evidence type="ECO:0000256" key="1">
    <source>
        <dbReference type="ARBA" id="ARBA00004651"/>
    </source>
</evidence>
<protein>
    <recommendedName>
        <fullName evidence="10">Large-conductance mechanosensitive channel</fullName>
    </recommendedName>
</protein>
<keyword evidence="9 10" id="KW-0407">Ion channel</keyword>
<dbReference type="PANTHER" id="PTHR30266:SF2">
    <property type="entry name" value="LARGE-CONDUCTANCE MECHANOSENSITIVE CHANNEL"/>
    <property type="match status" value="1"/>
</dbReference>
<dbReference type="Pfam" id="PF01741">
    <property type="entry name" value="MscL"/>
    <property type="match status" value="1"/>
</dbReference>
<dbReference type="PROSITE" id="PS01327">
    <property type="entry name" value="MSCL"/>
    <property type="match status" value="1"/>
</dbReference>
<evidence type="ECO:0000256" key="2">
    <source>
        <dbReference type="ARBA" id="ARBA00007254"/>
    </source>
</evidence>
<evidence type="ECO:0000256" key="7">
    <source>
        <dbReference type="ARBA" id="ARBA00023065"/>
    </source>
</evidence>
<dbReference type="Proteomes" id="UP000267289">
    <property type="component" value="Unassembled WGS sequence"/>
</dbReference>
<feature type="transmembrane region" description="Helical" evidence="10">
    <location>
        <begin position="12"/>
        <end position="31"/>
    </location>
</feature>
<dbReference type="SUPFAM" id="SSF81330">
    <property type="entry name" value="Gated mechanosensitive channel"/>
    <property type="match status" value="1"/>
</dbReference>
<dbReference type="InterPro" id="IPR037673">
    <property type="entry name" value="MSC/AndL"/>
</dbReference>
<dbReference type="InterPro" id="IPR019823">
    <property type="entry name" value="Mechanosensitive_channel_CS"/>
</dbReference>
<dbReference type="InterPro" id="IPR036019">
    <property type="entry name" value="MscL_channel"/>
</dbReference>
<dbReference type="PANTHER" id="PTHR30266">
    <property type="entry name" value="MECHANOSENSITIVE CHANNEL MSCL"/>
    <property type="match status" value="1"/>
</dbReference>
<dbReference type="GO" id="GO:0008381">
    <property type="term" value="F:mechanosensitive monoatomic ion channel activity"/>
    <property type="evidence" value="ECO:0007669"/>
    <property type="project" value="UniProtKB-UniRule"/>
</dbReference>
<keyword evidence="6 10" id="KW-1133">Transmembrane helix</keyword>
<evidence type="ECO:0000256" key="8">
    <source>
        <dbReference type="ARBA" id="ARBA00023136"/>
    </source>
</evidence>
<evidence type="ECO:0000313" key="13">
    <source>
        <dbReference type="Proteomes" id="UP000267289"/>
    </source>
</evidence>
<comment type="function">
    <text evidence="10">Channel that opens in response to stretch forces in the membrane lipid bilayer. May participate in the regulation of osmotic pressure changes within the cell.</text>
</comment>
<comment type="subunit">
    <text evidence="10">Homopentamer.</text>
</comment>
<dbReference type="OrthoDB" id="9810350at2"/>
<dbReference type="AlphaFoldDB" id="A0A498QEA9"/>
<dbReference type="PRINTS" id="PR01264">
    <property type="entry name" value="MECHCHANNEL"/>
</dbReference>
<dbReference type="Gene3D" id="1.20.5.220">
    <property type="match status" value="1"/>
</dbReference>
<keyword evidence="8 10" id="KW-0472">Membrane</keyword>
<evidence type="ECO:0000256" key="9">
    <source>
        <dbReference type="ARBA" id="ARBA00023303"/>
    </source>
</evidence>
<proteinExistence type="inferred from homology"/>
<dbReference type="GO" id="GO:0005886">
    <property type="term" value="C:plasma membrane"/>
    <property type="evidence" value="ECO:0007669"/>
    <property type="project" value="UniProtKB-SubCell"/>
</dbReference>
<feature type="region of interest" description="Disordered" evidence="11">
    <location>
        <begin position="123"/>
        <end position="158"/>
    </location>
</feature>
<comment type="subcellular location">
    <subcellularLocation>
        <location evidence="1 10">Cell membrane</location>
        <topology evidence="1 10">Multi-pass membrane protein</topology>
    </subcellularLocation>
</comment>
<dbReference type="HAMAP" id="MF_00115">
    <property type="entry name" value="MscL"/>
    <property type="match status" value="1"/>
</dbReference>
<keyword evidence="4 10" id="KW-1003">Cell membrane</keyword>
<dbReference type="InterPro" id="IPR001185">
    <property type="entry name" value="MS_channel"/>
</dbReference>
<sequence length="169" mass="18306">MLKGFKEFLARGNIVDLAVAVVIGTAFTALVKGFTDSIITPLINLIGVNQQSNVGFLTRYIGDQKFDLNILVSAAISFFLIAFMLYFFIVLPYNTLRKRGEVEQADDAQVVLLTEIRDVLAQTNGDSPSGKHGGAAAAVSRPTTGLARTPDPRVTSETQISRLDNCPMI</sequence>
<organism evidence="12 13">
    <name type="scientific">Mycobacterium innocens</name>
    <dbReference type="NCBI Taxonomy" id="2341083"/>
    <lineage>
        <taxon>Bacteria</taxon>
        <taxon>Bacillati</taxon>
        <taxon>Actinomycetota</taxon>
        <taxon>Actinomycetes</taxon>
        <taxon>Mycobacteriales</taxon>
        <taxon>Mycobacteriaceae</taxon>
        <taxon>Mycobacterium</taxon>
    </lineage>
</organism>
<evidence type="ECO:0000256" key="5">
    <source>
        <dbReference type="ARBA" id="ARBA00022692"/>
    </source>
</evidence>
<evidence type="ECO:0000256" key="10">
    <source>
        <dbReference type="HAMAP-Rule" id="MF_00115"/>
    </source>
</evidence>
<dbReference type="EMBL" id="UPHQ01000226">
    <property type="protein sequence ID" value="VBA42922.1"/>
    <property type="molecule type" value="Genomic_DNA"/>
</dbReference>
<accession>A0A498QEA9</accession>
<dbReference type="NCBIfam" id="TIGR00220">
    <property type="entry name" value="mscL"/>
    <property type="match status" value="1"/>
</dbReference>
<keyword evidence="3 10" id="KW-0813">Transport</keyword>
<gene>
    <name evidence="10 12" type="primary">mscL</name>
    <name evidence="12" type="ORF">LAUMK13_04277</name>
</gene>
<evidence type="ECO:0000256" key="11">
    <source>
        <dbReference type="SAM" id="MobiDB-lite"/>
    </source>
</evidence>
<keyword evidence="7 10" id="KW-0406">Ion transport</keyword>
<dbReference type="NCBIfam" id="NF001842">
    <property type="entry name" value="PRK00567.1-3"/>
    <property type="match status" value="1"/>
</dbReference>
<dbReference type="Gene3D" id="1.10.1200.120">
    <property type="entry name" value="Large-conductance mechanosensitive channel, MscL, domain 1"/>
    <property type="match status" value="1"/>
</dbReference>
<comment type="similarity">
    <text evidence="2 10">Belongs to the MscL family.</text>
</comment>